<dbReference type="CDD" id="cd00984">
    <property type="entry name" value="DnaB_C"/>
    <property type="match status" value="1"/>
</dbReference>
<keyword evidence="5 12" id="KW-0378">Hydrolase</keyword>
<feature type="domain" description="SF4 helicase" evidence="13">
    <location>
        <begin position="191"/>
        <end position="452"/>
    </location>
</feature>
<dbReference type="InterPro" id="IPR016136">
    <property type="entry name" value="DNA_helicase_N/primase_C"/>
</dbReference>
<dbReference type="GO" id="GO:0006269">
    <property type="term" value="P:DNA replication, synthesis of primer"/>
    <property type="evidence" value="ECO:0007669"/>
    <property type="project" value="UniProtKB-UniRule"/>
</dbReference>
<keyword evidence="8 12" id="KW-0238">DNA-binding</keyword>
<dbReference type="Gene3D" id="1.10.860.10">
    <property type="entry name" value="DNAb Helicase, Chain A"/>
    <property type="match status" value="1"/>
</dbReference>
<evidence type="ECO:0000256" key="6">
    <source>
        <dbReference type="ARBA" id="ARBA00022806"/>
    </source>
</evidence>
<dbReference type="HOGENOM" id="CLU_005373_0_0_7"/>
<evidence type="ECO:0000256" key="4">
    <source>
        <dbReference type="ARBA" id="ARBA00022741"/>
    </source>
</evidence>
<dbReference type="eggNOG" id="COG0305">
    <property type="taxonomic scope" value="Bacteria"/>
</dbReference>
<dbReference type="GO" id="GO:0005829">
    <property type="term" value="C:cytosol"/>
    <property type="evidence" value="ECO:0007669"/>
    <property type="project" value="TreeGrafter"/>
</dbReference>
<evidence type="ECO:0000256" key="8">
    <source>
        <dbReference type="ARBA" id="ARBA00023125"/>
    </source>
</evidence>
<dbReference type="SMART" id="SM00382">
    <property type="entry name" value="AAA"/>
    <property type="match status" value="1"/>
</dbReference>
<keyword evidence="3 12" id="KW-0235">DNA replication</keyword>
<evidence type="ECO:0000256" key="10">
    <source>
        <dbReference type="ARBA" id="ARBA00048954"/>
    </source>
</evidence>
<dbReference type="EMBL" id="HG793133">
    <property type="protein sequence ID" value="CDK30170.1"/>
    <property type="molecule type" value="Genomic_DNA"/>
</dbReference>
<keyword evidence="9" id="KW-0413">Isomerase</keyword>
<dbReference type="GO" id="GO:1990077">
    <property type="term" value="C:primosome complex"/>
    <property type="evidence" value="ECO:0007669"/>
    <property type="project" value="UniProtKB-UniRule"/>
</dbReference>
<evidence type="ECO:0000313" key="14">
    <source>
        <dbReference type="EMBL" id="CDK30170.1"/>
    </source>
</evidence>
<evidence type="ECO:0000256" key="12">
    <source>
        <dbReference type="RuleBase" id="RU362085"/>
    </source>
</evidence>
<sequence length="452" mass="50961">MQKKILQDRASAIAEKMLGRTLPCSIEAERSVLGSLLLYDGQFQLISEFLISNDFYLPSNKIIYEAMTELAKRNQRIDLITLQDELEKTGKLNEIGGVVYLLSLQEDIPAIGLIEQHARLIKEKAVLRDLISSATQIISNCYSQNDKDIDAVLDDAERVIFNISQKRVQQSFVQLNIWLKKTFKHLSDIRSHKGLTGIPTGYKKLNDMTSGFQNGDFVVLAARPSMGKTALALSFARNAFVSDLSVGFFSLEMSAEQLILRLLSSESGVSHHKIRNAMVNSDEWISLTHVAAKLANSKLFIDDTAMQSIMDIRTKARKLKMEHGLNFLVIDYLQLIHGQQKYENRHQEVSAISRSLKALAKELNIPIVALSQLSRAVDSRVDKRPMLSDLRESGAIEQDADVILFLYRDKVYNPDTEDPNMAELIIGKQRNGPTGIVYLNYQNDLTLFQDPE</sequence>
<comment type="similarity">
    <text evidence="1 12">Belongs to the helicase family. DnaB subfamily.</text>
</comment>
<dbReference type="FunFam" id="1.10.860.10:FF:000001">
    <property type="entry name" value="Replicative DNA helicase"/>
    <property type="match status" value="1"/>
</dbReference>
<dbReference type="Proteomes" id="UP000018769">
    <property type="component" value="Chromosome I"/>
</dbReference>
<dbReference type="InterPro" id="IPR007694">
    <property type="entry name" value="DNA_helicase_DnaB-like_C"/>
</dbReference>
<dbReference type="RefSeq" id="WP_023790983.1">
    <property type="nucleotide sequence ID" value="NC_023003.1"/>
</dbReference>
<dbReference type="Pfam" id="PF00772">
    <property type="entry name" value="DnaB"/>
    <property type="match status" value="1"/>
</dbReference>
<dbReference type="GO" id="GO:0003677">
    <property type="term" value="F:DNA binding"/>
    <property type="evidence" value="ECO:0007669"/>
    <property type="project" value="UniProtKB-UniRule"/>
</dbReference>
<comment type="function">
    <text evidence="12">The main replicative DNA helicase, it participates in initiation and elongation during chromosome replication. Travels ahead of the DNA replisome, separating dsDNA into templates for DNA synthesis. A processive ATP-dependent 5'-3' DNA helicase it has DNA-dependent ATPase activity.</text>
</comment>
<dbReference type="SUPFAM" id="SSF52540">
    <property type="entry name" value="P-loop containing nucleoside triphosphate hydrolases"/>
    <property type="match status" value="1"/>
</dbReference>
<dbReference type="SUPFAM" id="SSF48024">
    <property type="entry name" value="N-terminal domain of DnaB helicase"/>
    <property type="match status" value="1"/>
</dbReference>
<evidence type="ECO:0000313" key="15">
    <source>
        <dbReference type="Proteomes" id="UP000018769"/>
    </source>
</evidence>
<dbReference type="PATRIC" id="fig|673862.3.peg.58"/>
<dbReference type="InterPro" id="IPR027417">
    <property type="entry name" value="P-loop_NTPase"/>
</dbReference>
<keyword evidence="15" id="KW-1185">Reference proteome</keyword>
<dbReference type="Gene3D" id="3.40.50.300">
    <property type="entry name" value="P-loop containing nucleotide triphosphate hydrolases"/>
    <property type="match status" value="1"/>
</dbReference>
<protein>
    <recommendedName>
        <fullName evidence="11 12">Replicative DNA helicase</fullName>
        <ecNumber evidence="11 12">5.6.2.3</ecNumber>
    </recommendedName>
</protein>
<evidence type="ECO:0000256" key="1">
    <source>
        <dbReference type="ARBA" id="ARBA00008428"/>
    </source>
</evidence>
<dbReference type="InterPro" id="IPR036185">
    <property type="entry name" value="DNA_heli_DnaB-like_N_sf"/>
</dbReference>
<evidence type="ECO:0000259" key="13">
    <source>
        <dbReference type="PROSITE" id="PS51199"/>
    </source>
</evidence>
<name>V6DF17_9BACT</name>
<dbReference type="EC" id="5.6.2.3" evidence="11 12"/>
<dbReference type="PANTHER" id="PTHR30153">
    <property type="entry name" value="REPLICATIVE DNA HELICASE DNAB"/>
    <property type="match status" value="1"/>
</dbReference>
<reference evidence="14 15" key="1">
    <citation type="journal article" date="2015" name="Biol. Direct">
        <title>Babela massiliensis, a representative of a widespread bacterial phylum with unusual adaptations to parasitism in amoebae.</title>
        <authorList>
            <person name="Pagnier I."/>
            <person name="Yutin N."/>
            <person name="Croce O."/>
            <person name="Makarova K.S."/>
            <person name="Wolf Y.I."/>
            <person name="Benamar S."/>
            <person name="Raoult D."/>
            <person name="Koonin E.V."/>
            <person name="La Scola B."/>
        </authorList>
    </citation>
    <scope>NUCLEOTIDE SEQUENCE [LARGE SCALE GENOMIC DNA]</scope>
    <source>
        <strain evidence="15">BABL1</strain>
    </source>
</reference>
<organism evidence="14 15">
    <name type="scientific">Candidatus Babela massiliensis</name>
    <dbReference type="NCBI Taxonomy" id="673862"/>
    <lineage>
        <taxon>Bacteria</taxon>
        <taxon>Candidatus Babelota</taxon>
        <taxon>Candidatus Babeliae</taxon>
        <taxon>Candidatus Babeliales</taxon>
        <taxon>Candidatus Babeliaceae</taxon>
        <taxon>Candidatus Babela</taxon>
    </lineage>
</organism>
<dbReference type="KEGG" id="dpb:BABL1_gene_864"/>
<accession>V6DF17</accession>
<evidence type="ECO:0000256" key="9">
    <source>
        <dbReference type="ARBA" id="ARBA00023235"/>
    </source>
</evidence>
<comment type="catalytic activity">
    <reaction evidence="10 12">
        <text>ATP + H2O = ADP + phosphate + H(+)</text>
        <dbReference type="Rhea" id="RHEA:13065"/>
        <dbReference type="ChEBI" id="CHEBI:15377"/>
        <dbReference type="ChEBI" id="CHEBI:15378"/>
        <dbReference type="ChEBI" id="CHEBI:30616"/>
        <dbReference type="ChEBI" id="CHEBI:43474"/>
        <dbReference type="ChEBI" id="CHEBI:456216"/>
        <dbReference type="EC" id="5.6.2.3"/>
    </reaction>
</comment>
<dbReference type="InterPro" id="IPR003593">
    <property type="entry name" value="AAA+_ATPase"/>
</dbReference>
<evidence type="ECO:0000256" key="2">
    <source>
        <dbReference type="ARBA" id="ARBA00022515"/>
    </source>
</evidence>
<dbReference type="PANTHER" id="PTHR30153:SF2">
    <property type="entry name" value="REPLICATIVE DNA HELICASE"/>
    <property type="match status" value="1"/>
</dbReference>
<evidence type="ECO:0000256" key="3">
    <source>
        <dbReference type="ARBA" id="ARBA00022705"/>
    </source>
</evidence>
<keyword evidence="7 12" id="KW-0067">ATP-binding</keyword>
<evidence type="ECO:0000256" key="11">
    <source>
        <dbReference type="NCBIfam" id="TIGR00665"/>
    </source>
</evidence>
<dbReference type="STRING" id="673862.BABL1_gene_864"/>
<keyword evidence="4 12" id="KW-0547">Nucleotide-binding</keyword>
<dbReference type="InterPro" id="IPR007693">
    <property type="entry name" value="DNA_helicase_DnaB-like_N"/>
</dbReference>
<dbReference type="InterPro" id="IPR007692">
    <property type="entry name" value="DNA_helicase_DnaB"/>
</dbReference>
<dbReference type="FunFam" id="3.40.50.300:FF:001761">
    <property type="entry name" value="Replicative DNA helicase"/>
    <property type="match status" value="1"/>
</dbReference>
<dbReference type="AlphaFoldDB" id="V6DF17"/>
<proteinExistence type="inferred from homology"/>
<keyword evidence="6 12" id="KW-0347">Helicase</keyword>
<gene>
    <name evidence="14" type="primary">dnaC</name>
    <name evidence="14" type="ORF">BABL1_gene_864</name>
</gene>
<evidence type="ECO:0000256" key="5">
    <source>
        <dbReference type="ARBA" id="ARBA00022801"/>
    </source>
</evidence>
<dbReference type="Pfam" id="PF03796">
    <property type="entry name" value="DnaB_C"/>
    <property type="match status" value="1"/>
</dbReference>
<dbReference type="PROSITE" id="PS51199">
    <property type="entry name" value="SF4_HELICASE"/>
    <property type="match status" value="1"/>
</dbReference>
<dbReference type="GO" id="GO:0043139">
    <property type="term" value="F:5'-3' DNA helicase activity"/>
    <property type="evidence" value="ECO:0007669"/>
    <property type="project" value="UniProtKB-EC"/>
</dbReference>
<keyword evidence="2 12" id="KW-0639">Primosome</keyword>
<dbReference type="GO" id="GO:0016887">
    <property type="term" value="F:ATP hydrolysis activity"/>
    <property type="evidence" value="ECO:0007669"/>
    <property type="project" value="RHEA"/>
</dbReference>
<dbReference type="GO" id="GO:0005524">
    <property type="term" value="F:ATP binding"/>
    <property type="evidence" value="ECO:0007669"/>
    <property type="project" value="UniProtKB-UniRule"/>
</dbReference>
<evidence type="ECO:0000256" key="7">
    <source>
        <dbReference type="ARBA" id="ARBA00022840"/>
    </source>
</evidence>
<dbReference type="NCBIfam" id="TIGR00665">
    <property type="entry name" value="DnaB"/>
    <property type="match status" value="1"/>
</dbReference>